<accession>A0A6J2WRH6</accession>
<protein>
    <submittedName>
        <fullName evidence="9">Sorting nexin-20</fullName>
    </submittedName>
</protein>
<dbReference type="GO" id="GO:0031901">
    <property type="term" value="C:early endosome membrane"/>
    <property type="evidence" value="ECO:0007669"/>
    <property type="project" value="UniProtKB-SubCell"/>
</dbReference>
<proteinExistence type="predicted"/>
<keyword evidence="2" id="KW-0813">Transport</keyword>
<feature type="domain" description="PX" evidence="7">
    <location>
        <begin position="38"/>
        <end position="155"/>
    </location>
</feature>
<dbReference type="Gene3D" id="1.25.40.10">
    <property type="entry name" value="Tetratricopeptide repeat domain"/>
    <property type="match status" value="1"/>
</dbReference>
<evidence type="ECO:0000259" key="7">
    <source>
        <dbReference type="PROSITE" id="PS50195"/>
    </source>
</evidence>
<dbReference type="SUPFAM" id="SSF48452">
    <property type="entry name" value="TPR-like"/>
    <property type="match status" value="1"/>
</dbReference>
<dbReference type="GeneID" id="115826663"/>
<dbReference type="OrthoDB" id="10254720at2759"/>
<dbReference type="InParanoid" id="A0A6J2WRH6"/>
<dbReference type="InterPro" id="IPR036871">
    <property type="entry name" value="PX_dom_sf"/>
</dbReference>
<keyword evidence="8" id="KW-1185">Reference proteome</keyword>
<dbReference type="SMART" id="SM00312">
    <property type="entry name" value="PX"/>
    <property type="match status" value="1"/>
</dbReference>
<keyword evidence="5" id="KW-0446">Lipid-binding</keyword>
<keyword evidence="3" id="KW-0967">Endosome</keyword>
<evidence type="ECO:0000313" key="9">
    <source>
        <dbReference type="RefSeq" id="XP_030646406.1"/>
    </source>
</evidence>
<organism evidence="8 9">
    <name type="scientific">Chanos chanos</name>
    <name type="common">Milkfish</name>
    <name type="synonym">Mugil chanos</name>
    <dbReference type="NCBI Taxonomy" id="29144"/>
    <lineage>
        <taxon>Eukaryota</taxon>
        <taxon>Metazoa</taxon>
        <taxon>Chordata</taxon>
        <taxon>Craniata</taxon>
        <taxon>Vertebrata</taxon>
        <taxon>Euteleostomi</taxon>
        <taxon>Actinopterygii</taxon>
        <taxon>Neopterygii</taxon>
        <taxon>Teleostei</taxon>
        <taxon>Ostariophysi</taxon>
        <taxon>Gonorynchiformes</taxon>
        <taxon>Chanidae</taxon>
        <taxon>Chanos</taxon>
    </lineage>
</organism>
<comment type="subcellular location">
    <subcellularLocation>
        <location evidence="1">Early endosome membrane</location>
        <topology evidence="1">Peripheral membrane protein</topology>
        <orientation evidence="1">Cytoplasmic side</orientation>
    </subcellularLocation>
</comment>
<dbReference type="RefSeq" id="XP_030646406.1">
    <property type="nucleotide sequence ID" value="XM_030790546.1"/>
</dbReference>
<dbReference type="Proteomes" id="UP000504632">
    <property type="component" value="Chromosome 13"/>
</dbReference>
<keyword evidence="4" id="KW-0653">Protein transport</keyword>
<dbReference type="PANTHER" id="PTHR20939">
    <property type="entry name" value="SORTING NEXIN 20, 21"/>
    <property type="match status" value="1"/>
</dbReference>
<evidence type="ECO:0000256" key="1">
    <source>
        <dbReference type="ARBA" id="ARBA00004469"/>
    </source>
</evidence>
<dbReference type="SUPFAM" id="SSF64268">
    <property type="entry name" value="PX domain"/>
    <property type="match status" value="1"/>
</dbReference>
<name>A0A6J2WRH6_CHACN</name>
<dbReference type="Gene3D" id="3.30.1520.10">
    <property type="entry name" value="Phox-like domain"/>
    <property type="match status" value="1"/>
</dbReference>
<dbReference type="PROSITE" id="PS50195">
    <property type="entry name" value="PX"/>
    <property type="match status" value="1"/>
</dbReference>
<dbReference type="GO" id="GO:0015031">
    <property type="term" value="P:protein transport"/>
    <property type="evidence" value="ECO:0007669"/>
    <property type="project" value="UniProtKB-KW"/>
</dbReference>
<dbReference type="InterPro" id="IPR039937">
    <property type="entry name" value="SNX20/SNX21"/>
</dbReference>
<dbReference type="InterPro" id="IPR011990">
    <property type="entry name" value="TPR-like_helical_dom_sf"/>
</dbReference>
<evidence type="ECO:0000256" key="2">
    <source>
        <dbReference type="ARBA" id="ARBA00022448"/>
    </source>
</evidence>
<sequence>MQGQENKEPDDPGFSASCLTTAELQQHWRAVRQERRTIKLLFEIPSTRIIQKPASKYVLYQIVVIQSGSYDQKRVAIERRYSDFYHLHQRLLQEFSEELEEVVLPKKKLVGNFTEESISERCVALRDYLTQLYALRCIRRSQYFLEFFTRAELKLAYDLLRSGQFARALELLQTTLVLQEKLSGHDPGLVVPTLCALVVCHRDLDDIRAAFQTGQQAMPIVRRYGLNRYRCALLEVLVDLGYRLSLPVALLQEELARVRESKNGPVTQVSLKQLVVEEFT</sequence>
<evidence type="ECO:0000313" key="8">
    <source>
        <dbReference type="Proteomes" id="UP000504632"/>
    </source>
</evidence>
<reference evidence="9" key="1">
    <citation type="submission" date="2025-08" db="UniProtKB">
        <authorList>
            <consortium name="RefSeq"/>
        </authorList>
    </citation>
    <scope>IDENTIFICATION</scope>
</reference>
<keyword evidence="6" id="KW-0472">Membrane</keyword>
<evidence type="ECO:0000256" key="5">
    <source>
        <dbReference type="ARBA" id="ARBA00023121"/>
    </source>
</evidence>
<evidence type="ECO:0000256" key="3">
    <source>
        <dbReference type="ARBA" id="ARBA00022753"/>
    </source>
</evidence>
<gene>
    <name evidence="9" type="primary">snx20</name>
</gene>
<dbReference type="CTD" id="124460"/>
<dbReference type="AlphaFoldDB" id="A0A6J2WRH6"/>
<evidence type="ECO:0000256" key="4">
    <source>
        <dbReference type="ARBA" id="ARBA00022927"/>
    </source>
</evidence>
<dbReference type="InterPro" id="IPR001683">
    <property type="entry name" value="PX_dom"/>
</dbReference>
<dbReference type="GO" id="GO:1901981">
    <property type="term" value="F:phosphatidylinositol phosphate binding"/>
    <property type="evidence" value="ECO:0007669"/>
    <property type="project" value="TreeGrafter"/>
</dbReference>
<evidence type="ECO:0000256" key="6">
    <source>
        <dbReference type="ARBA" id="ARBA00023136"/>
    </source>
</evidence>
<dbReference type="PANTHER" id="PTHR20939:SF1">
    <property type="entry name" value="SORTING NEXIN-20"/>
    <property type="match status" value="1"/>
</dbReference>
<dbReference type="Pfam" id="PF00787">
    <property type="entry name" value="PX"/>
    <property type="match status" value="1"/>
</dbReference>